<feature type="compositionally biased region" description="Low complexity" evidence="3">
    <location>
        <begin position="101"/>
        <end position="114"/>
    </location>
</feature>
<proteinExistence type="predicted"/>
<evidence type="ECO:0008006" key="7">
    <source>
        <dbReference type="Google" id="ProtNLM"/>
    </source>
</evidence>
<feature type="transmembrane region" description="Helical" evidence="4">
    <location>
        <begin position="471"/>
        <end position="495"/>
    </location>
</feature>
<dbReference type="InterPro" id="IPR050375">
    <property type="entry name" value="MFS_TsgA-like"/>
</dbReference>
<feature type="compositionally biased region" description="Acidic residues" evidence="3">
    <location>
        <begin position="581"/>
        <end position="592"/>
    </location>
</feature>
<comment type="subcellular location">
    <subcellularLocation>
        <location evidence="1">Cell inner membrane</location>
        <topology evidence="1">Multi-pass membrane protein</topology>
    </subcellularLocation>
</comment>
<feature type="transmembrane region" description="Helical" evidence="4">
    <location>
        <begin position="242"/>
        <end position="261"/>
    </location>
</feature>
<comment type="caution">
    <text evidence="5">The sequence shown here is derived from an EMBL/GenBank/DDBJ whole genome shotgun (WGS) entry which is preliminary data.</text>
</comment>
<name>A0ABP0D9Q9_9PEZI</name>
<evidence type="ECO:0000256" key="3">
    <source>
        <dbReference type="SAM" id="MobiDB-lite"/>
    </source>
</evidence>
<reference evidence="5 6" key="1">
    <citation type="submission" date="2024-01" db="EMBL/GenBank/DDBJ databases">
        <authorList>
            <person name="Allen C."/>
            <person name="Tagirdzhanova G."/>
        </authorList>
    </citation>
    <scope>NUCLEOTIDE SEQUENCE [LARGE SCALE GENOMIC DNA]</scope>
    <source>
        <strain evidence="5 6">CBS 573.63</strain>
    </source>
</reference>
<organism evidence="5 6">
    <name type="scientific">Sporothrix epigloea</name>
    <dbReference type="NCBI Taxonomy" id="1892477"/>
    <lineage>
        <taxon>Eukaryota</taxon>
        <taxon>Fungi</taxon>
        <taxon>Dikarya</taxon>
        <taxon>Ascomycota</taxon>
        <taxon>Pezizomycotina</taxon>
        <taxon>Sordariomycetes</taxon>
        <taxon>Sordariomycetidae</taxon>
        <taxon>Ophiostomatales</taxon>
        <taxon>Ophiostomataceae</taxon>
        <taxon>Sporothrix</taxon>
    </lineage>
</organism>
<feature type="compositionally biased region" description="Polar residues" evidence="3">
    <location>
        <begin position="540"/>
        <end position="551"/>
    </location>
</feature>
<dbReference type="PANTHER" id="PTHR43702:SF13">
    <property type="entry name" value="MONOSACCHARIDE TRANSPORTER, PUTATIVE (AFU_ORTHOLOGUE AFUA_4G06630)-RELATED"/>
    <property type="match status" value="1"/>
</dbReference>
<evidence type="ECO:0000256" key="1">
    <source>
        <dbReference type="ARBA" id="ARBA00004429"/>
    </source>
</evidence>
<feature type="transmembrane region" description="Helical" evidence="4">
    <location>
        <begin position="50"/>
        <end position="72"/>
    </location>
</feature>
<feature type="transmembrane region" description="Helical" evidence="4">
    <location>
        <begin position="160"/>
        <end position="179"/>
    </location>
</feature>
<feature type="transmembrane region" description="Helical" evidence="4">
    <location>
        <begin position="133"/>
        <end position="154"/>
    </location>
</feature>
<feature type="transmembrane region" description="Helical" evidence="4">
    <location>
        <begin position="409"/>
        <end position="429"/>
    </location>
</feature>
<protein>
    <recommendedName>
        <fullName evidence="7">Major facilitator superfamily transporter monosaccharide</fullName>
    </recommendedName>
</protein>
<dbReference type="Gene3D" id="1.20.1250.20">
    <property type="entry name" value="MFS general substrate transporter like domains"/>
    <property type="match status" value="3"/>
</dbReference>
<accession>A0ABP0D9Q9</accession>
<feature type="transmembrane region" description="Helical" evidence="4">
    <location>
        <begin position="200"/>
        <end position="222"/>
    </location>
</feature>
<keyword evidence="4" id="KW-1133">Transmembrane helix</keyword>
<feature type="region of interest" description="Disordered" evidence="3">
    <location>
        <begin position="81"/>
        <end position="114"/>
    </location>
</feature>
<feature type="transmembrane region" description="Helical" evidence="4">
    <location>
        <begin position="435"/>
        <end position="459"/>
    </location>
</feature>
<dbReference type="Proteomes" id="UP001642501">
    <property type="component" value="Unassembled WGS sequence"/>
</dbReference>
<keyword evidence="2" id="KW-1003">Cell membrane</keyword>
<feature type="transmembrane region" description="Helical" evidence="4">
    <location>
        <begin position="501"/>
        <end position="523"/>
    </location>
</feature>
<feature type="compositionally biased region" description="Polar residues" evidence="3">
    <location>
        <begin position="615"/>
        <end position="631"/>
    </location>
</feature>
<keyword evidence="4" id="KW-0472">Membrane</keyword>
<keyword evidence="4" id="KW-0812">Transmembrane</keyword>
<evidence type="ECO:0000313" key="5">
    <source>
        <dbReference type="EMBL" id="CAK7264356.1"/>
    </source>
</evidence>
<dbReference type="EMBL" id="CAWUOM010000010">
    <property type="protein sequence ID" value="CAK7264356.1"/>
    <property type="molecule type" value="Genomic_DNA"/>
</dbReference>
<dbReference type="PANTHER" id="PTHR43702">
    <property type="entry name" value="L-FUCOSE-PROTON SYMPORTER"/>
    <property type="match status" value="1"/>
</dbReference>
<feature type="region of interest" description="Disordered" evidence="3">
    <location>
        <begin position="581"/>
        <end position="640"/>
    </location>
</feature>
<feature type="transmembrane region" description="Helical" evidence="4">
    <location>
        <begin position="287"/>
        <end position="307"/>
    </location>
</feature>
<dbReference type="InterPro" id="IPR036259">
    <property type="entry name" value="MFS_trans_sf"/>
</dbReference>
<feature type="region of interest" description="Disordered" evidence="3">
    <location>
        <begin position="534"/>
        <end position="562"/>
    </location>
</feature>
<dbReference type="SUPFAM" id="SSF103473">
    <property type="entry name" value="MFS general substrate transporter"/>
    <property type="match status" value="1"/>
</dbReference>
<keyword evidence="6" id="KW-1185">Reference proteome</keyword>
<feature type="transmembrane region" description="Helical" evidence="4">
    <location>
        <begin position="374"/>
        <end position="397"/>
    </location>
</feature>
<gene>
    <name evidence="5" type="ORF">SEPCBS57363_001028</name>
</gene>
<feature type="transmembrane region" description="Helical" evidence="4">
    <location>
        <begin position="12"/>
        <end position="30"/>
    </location>
</feature>
<evidence type="ECO:0000256" key="4">
    <source>
        <dbReference type="SAM" id="Phobius"/>
    </source>
</evidence>
<evidence type="ECO:0000313" key="6">
    <source>
        <dbReference type="Proteomes" id="UP001642501"/>
    </source>
</evidence>
<evidence type="ECO:0000256" key="2">
    <source>
        <dbReference type="ARBA" id="ARBA00022475"/>
    </source>
</evidence>
<sequence length="640" mass="68707">MLEASVSESIKYCTIVAVLFFLWGFSYGLLNTLNDVVAAVAEISTAQTLGLTSAYFGGGYFFGPLVVGEWVLRHDEHSRRESGLHRHHATRDHPEKRGTLSSIPATAASSGSAAASAATNRSRYSDSGIKPIGGFKATFMVGLCIYGIGTMMFWPSAVLASFPGFMISSFVVGFGLAILETAANPFIALCGPMEYSEMRLLIAQGTQGIGSVLSGLLAQNVFFVNVDTSGTTNASTLLDVQWTYLAITLFCVMLTLFFYYMPLPELHDAELELAASKLPVDGKKKSFLGLRLSTVCLILAVLSQWTYVASQESMSIYFHLLITSWLPGAPTGRSTITLRGMSSSSIVFDMAASSVTPGEVLDSQAALAISVPKYLLIAHTAFSISRFFAGYIVYLGVKFPKNRWLPTPRTILAMSTSLTAVFALVIVVLKPSQNANLIMIPVTLYFLAEGPIWPLVFAIGLRGQGTRTKRAAAYITMGASGPLFWPFVMYAVLLAGGTVQIAFVVVVALMAVSTLYPLFLIFVRDARDLTKVAPLDPRQRPTSGRPQTSASLPARATAPRPGVLDMSMLGGTMYSLNEHEFEDQAEEKEGESEQIKATSVPMNSMVPGPSRAGISGTTSAPQSSSAVTVSQHVKDADDTP</sequence>